<dbReference type="AlphaFoldDB" id="A0A1W9NYY4"/>
<dbReference type="EMBL" id="MZGJ01000005">
    <property type="protein sequence ID" value="OQX51309.1"/>
    <property type="molecule type" value="Genomic_DNA"/>
</dbReference>
<dbReference type="InterPro" id="IPR036515">
    <property type="entry name" value="Transposase_17_sf"/>
</dbReference>
<dbReference type="PANTHER" id="PTHR34322">
    <property type="entry name" value="TRANSPOSASE, Y1_TNP DOMAIN-CONTAINING"/>
    <property type="match status" value="1"/>
</dbReference>
<dbReference type="STRING" id="1968527.B5M47_01220"/>
<evidence type="ECO:0000313" key="2">
    <source>
        <dbReference type="EMBL" id="OQX51309.1"/>
    </source>
</evidence>
<dbReference type="Proteomes" id="UP000192520">
    <property type="component" value="Unassembled WGS sequence"/>
</dbReference>
<comment type="caution">
    <text evidence="2">The sequence shown here is derived from an EMBL/GenBank/DDBJ whole genome shotgun (WGS) entry which is preliminary data.</text>
</comment>
<dbReference type="GO" id="GO:0003677">
    <property type="term" value="F:DNA binding"/>
    <property type="evidence" value="ECO:0007669"/>
    <property type="project" value="InterPro"/>
</dbReference>
<dbReference type="Gene3D" id="3.30.70.1290">
    <property type="entry name" value="Transposase IS200-like"/>
    <property type="match status" value="1"/>
</dbReference>
<sequence length="254" mass="30186">MPSPNILKDYFSNAYYHIYNRGINKQDIFKHPDDYEKFIDHFKLCLTPVQKLIEEKNELIVKKGPTRRIEQLINAINKGLKYRTDKNISLLAYCLMPNHFHLLVFQKTKDAITILMKRLVTGYTGYFNHKYKRRGPLFESRYKACHFTIDPRIQTLLTCRYIERNPLAANIININKLHRYPYSSLQFYGNSRKMKPVKPIWLSTLRLKRIFSKIKQSPNGPIENQIAKKETYLEFVTGDLLFNTEDVRLVNMFE</sequence>
<dbReference type="PANTHER" id="PTHR34322:SF2">
    <property type="entry name" value="TRANSPOSASE IS200-LIKE DOMAIN-CONTAINING PROTEIN"/>
    <property type="match status" value="1"/>
</dbReference>
<dbReference type="SUPFAM" id="SSF143422">
    <property type="entry name" value="Transposase IS200-like"/>
    <property type="match status" value="1"/>
</dbReference>
<dbReference type="GO" id="GO:0006313">
    <property type="term" value="P:DNA transposition"/>
    <property type="evidence" value="ECO:0007669"/>
    <property type="project" value="InterPro"/>
</dbReference>
<evidence type="ECO:0000313" key="3">
    <source>
        <dbReference type="Proteomes" id="UP000192520"/>
    </source>
</evidence>
<accession>A0A1W9NYY4</accession>
<reference evidence="3" key="1">
    <citation type="submission" date="2017-03" db="EMBL/GenBank/DDBJ databases">
        <title>Novel pathways for hydrocarbon cycling and metabolic interdependencies in hydrothermal sediment communities.</title>
        <authorList>
            <person name="Dombrowski N."/>
            <person name="Seitz K."/>
            <person name="Teske A."/>
            <person name="Baker B."/>
        </authorList>
    </citation>
    <scope>NUCLEOTIDE SEQUENCE [LARGE SCALE GENOMIC DNA]</scope>
</reference>
<name>A0A1W9NYY4_UNCC3</name>
<protein>
    <recommendedName>
        <fullName evidence="1">Transposase IS200-like domain-containing protein</fullName>
    </recommendedName>
</protein>
<organism evidence="2 3">
    <name type="scientific">candidate division CPR3 bacterium 4484_211</name>
    <dbReference type="NCBI Taxonomy" id="1968527"/>
    <lineage>
        <taxon>Bacteria</taxon>
        <taxon>Bacteria division CPR3</taxon>
    </lineage>
</organism>
<dbReference type="InterPro" id="IPR002686">
    <property type="entry name" value="Transposase_17"/>
</dbReference>
<proteinExistence type="predicted"/>
<dbReference type="Pfam" id="PF01797">
    <property type="entry name" value="Y1_Tnp"/>
    <property type="match status" value="1"/>
</dbReference>
<evidence type="ECO:0000259" key="1">
    <source>
        <dbReference type="SMART" id="SM01321"/>
    </source>
</evidence>
<dbReference type="GO" id="GO:0004803">
    <property type="term" value="F:transposase activity"/>
    <property type="evidence" value="ECO:0007669"/>
    <property type="project" value="InterPro"/>
</dbReference>
<dbReference type="SMART" id="SM01321">
    <property type="entry name" value="Y1_Tnp"/>
    <property type="match status" value="1"/>
</dbReference>
<feature type="domain" description="Transposase IS200-like" evidence="1">
    <location>
        <begin position="11"/>
        <end position="165"/>
    </location>
</feature>
<gene>
    <name evidence="2" type="ORF">B5M47_01220</name>
</gene>